<evidence type="ECO:0000313" key="3">
    <source>
        <dbReference type="Proteomes" id="UP000076925"/>
    </source>
</evidence>
<proteinExistence type="predicted"/>
<feature type="compositionally biased region" description="Basic and acidic residues" evidence="1">
    <location>
        <begin position="1"/>
        <end position="14"/>
    </location>
</feature>
<reference evidence="2 3" key="1">
    <citation type="journal article" date="2013" name="Genome Biol. Evol.">
        <title>Genomes of Stigonematalean cyanobacteria (subsection V) and the evolution of oxygenic photosynthesis from prokaryotes to plastids.</title>
        <authorList>
            <person name="Dagan T."/>
            <person name="Roettger M."/>
            <person name="Stucken K."/>
            <person name="Landan G."/>
            <person name="Koch R."/>
            <person name="Major P."/>
            <person name="Gould S.B."/>
            <person name="Goremykin V.V."/>
            <person name="Rippka R."/>
            <person name="Tandeau de Marsac N."/>
            <person name="Gugger M."/>
            <person name="Lockhart P.J."/>
            <person name="Allen J.F."/>
            <person name="Brune I."/>
            <person name="Maus I."/>
            <person name="Puhler A."/>
            <person name="Martin W.F."/>
        </authorList>
    </citation>
    <scope>NUCLEOTIDE SEQUENCE [LARGE SCALE GENOMIC DNA]</scope>
    <source>
        <strain evidence="2 3">PCC 7110</strain>
    </source>
</reference>
<dbReference type="OrthoDB" id="495857at2"/>
<dbReference type="STRING" id="128403.WA1_16760"/>
<dbReference type="AlphaFoldDB" id="A0A139XAH3"/>
<keyword evidence="3" id="KW-1185">Reference proteome</keyword>
<evidence type="ECO:0000256" key="1">
    <source>
        <dbReference type="SAM" id="MobiDB-lite"/>
    </source>
</evidence>
<dbReference type="Proteomes" id="UP000076925">
    <property type="component" value="Unassembled WGS sequence"/>
</dbReference>
<feature type="region of interest" description="Disordered" evidence="1">
    <location>
        <begin position="1"/>
        <end position="22"/>
    </location>
</feature>
<accession>A0A139XAH3</accession>
<name>A0A139XAH3_9CYAN</name>
<organism evidence="2 3">
    <name type="scientific">Scytonema hofmannii PCC 7110</name>
    <dbReference type="NCBI Taxonomy" id="128403"/>
    <lineage>
        <taxon>Bacteria</taxon>
        <taxon>Bacillati</taxon>
        <taxon>Cyanobacteriota</taxon>
        <taxon>Cyanophyceae</taxon>
        <taxon>Nostocales</taxon>
        <taxon>Scytonemataceae</taxon>
        <taxon>Scytonema</taxon>
    </lineage>
</organism>
<sequence length="69" mass="8135">MPKPRYDEEEDKSRHAAASPKHCKEMERKYGWKLVDIEKTGDSILKVDCVFKGKTEFPKSFQENETEEE</sequence>
<evidence type="ECO:0000313" key="2">
    <source>
        <dbReference type="EMBL" id="KYC41690.1"/>
    </source>
</evidence>
<comment type="caution">
    <text evidence="2">The sequence shown here is derived from an EMBL/GenBank/DDBJ whole genome shotgun (WGS) entry which is preliminary data.</text>
</comment>
<dbReference type="EMBL" id="ANNX02000020">
    <property type="protein sequence ID" value="KYC41690.1"/>
    <property type="molecule type" value="Genomic_DNA"/>
</dbReference>
<protein>
    <submittedName>
        <fullName evidence="2">Uncharacterized protein</fullName>
    </submittedName>
</protein>
<gene>
    <name evidence="2" type="ORF">WA1_16760</name>
</gene>